<keyword evidence="2" id="KW-0346">Stress response</keyword>
<proteinExistence type="predicted"/>
<evidence type="ECO:0000256" key="4">
    <source>
        <dbReference type="SAM" id="Phobius"/>
    </source>
</evidence>
<keyword evidence="1" id="KW-0235">DNA replication</keyword>
<dbReference type="SUPFAM" id="SSF46565">
    <property type="entry name" value="Chaperone J-domain"/>
    <property type="match status" value="1"/>
</dbReference>
<dbReference type="PANTHER" id="PTHR12558">
    <property type="entry name" value="CELL DIVISION CYCLE 16,23,27"/>
    <property type="match status" value="1"/>
</dbReference>
<feature type="transmembrane region" description="Helical" evidence="4">
    <location>
        <begin position="339"/>
        <end position="356"/>
    </location>
</feature>
<feature type="repeat" description="TPR" evidence="3">
    <location>
        <begin position="168"/>
        <end position="201"/>
    </location>
</feature>
<dbReference type="PANTHER" id="PTHR12558:SF13">
    <property type="entry name" value="CELL DIVISION CYCLE PROTEIN 27 HOMOLOG"/>
    <property type="match status" value="1"/>
</dbReference>
<dbReference type="Proteomes" id="UP000294937">
    <property type="component" value="Unassembled WGS sequence"/>
</dbReference>
<dbReference type="Pfam" id="PF13181">
    <property type="entry name" value="TPR_8"/>
    <property type="match status" value="1"/>
</dbReference>
<dbReference type="Gene3D" id="1.25.40.10">
    <property type="entry name" value="Tetratricopeptide repeat domain"/>
    <property type="match status" value="2"/>
</dbReference>
<dbReference type="OrthoDB" id="2986488at2"/>
<keyword evidence="4" id="KW-0472">Membrane</keyword>
<feature type="transmembrane region" description="Helical" evidence="4">
    <location>
        <begin position="392"/>
        <end position="419"/>
    </location>
</feature>
<dbReference type="AlphaFoldDB" id="A0A4V2UV40"/>
<protein>
    <submittedName>
        <fullName evidence="5">Tetratricopeptide repeat protein</fullName>
    </submittedName>
</protein>
<evidence type="ECO:0000313" key="6">
    <source>
        <dbReference type="Proteomes" id="UP000294937"/>
    </source>
</evidence>
<dbReference type="SMART" id="SM00028">
    <property type="entry name" value="TPR"/>
    <property type="match status" value="3"/>
</dbReference>
<name>A0A4V2UV40_9BACL</name>
<dbReference type="EMBL" id="SMAG01000004">
    <property type="protein sequence ID" value="TCS94267.1"/>
    <property type="molecule type" value="Genomic_DNA"/>
</dbReference>
<dbReference type="Pfam" id="PF13432">
    <property type="entry name" value="TPR_16"/>
    <property type="match status" value="1"/>
</dbReference>
<organism evidence="5 6">
    <name type="scientific">Hazenella coriacea</name>
    <dbReference type="NCBI Taxonomy" id="1179467"/>
    <lineage>
        <taxon>Bacteria</taxon>
        <taxon>Bacillati</taxon>
        <taxon>Bacillota</taxon>
        <taxon>Bacilli</taxon>
        <taxon>Bacillales</taxon>
        <taxon>Thermoactinomycetaceae</taxon>
        <taxon>Hazenella</taxon>
    </lineage>
</organism>
<evidence type="ECO:0000256" key="2">
    <source>
        <dbReference type="ARBA" id="ARBA00023016"/>
    </source>
</evidence>
<dbReference type="Gene3D" id="1.10.287.110">
    <property type="entry name" value="DnaJ domain"/>
    <property type="match status" value="1"/>
</dbReference>
<dbReference type="RefSeq" id="WP_131924807.1">
    <property type="nucleotide sequence ID" value="NZ_SMAG01000004.1"/>
</dbReference>
<evidence type="ECO:0000313" key="5">
    <source>
        <dbReference type="EMBL" id="TCS94267.1"/>
    </source>
</evidence>
<reference evidence="5 6" key="1">
    <citation type="submission" date="2019-03" db="EMBL/GenBank/DDBJ databases">
        <title>Genomic Encyclopedia of Type Strains, Phase IV (KMG-IV): sequencing the most valuable type-strain genomes for metagenomic binning, comparative biology and taxonomic classification.</title>
        <authorList>
            <person name="Goeker M."/>
        </authorList>
    </citation>
    <scope>NUCLEOTIDE SEQUENCE [LARGE SCALE GENOMIC DNA]</scope>
    <source>
        <strain evidence="5 6">DSM 45707</strain>
    </source>
</reference>
<accession>A0A4V2UV40</accession>
<keyword evidence="3" id="KW-0802">TPR repeat</keyword>
<gene>
    <name evidence="5" type="ORF">EDD58_104136</name>
</gene>
<evidence type="ECO:0000256" key="1">
    <source>
        <dbReference type="ARBA" id="ARBA00022705"/>
    </source>
</evidence>
<dbReference type="InterPro" id="IPR019734">
    <property type="entry name" value="TPR_rpt"/>
</dbReference>
<feature type="repeat" description="TPR" evidence="3">
    <location>
        <begin position="134"/>
        <end position="167"/>
    </location>
</feature>
<dbReference type="GO" id="GO:0006260">
    <property type="term" value="P:DNA replication"/>
    <property type="evidence" value="ECO:0007669"/>
    <property type="project" value="UniProtKB-KW"/>
</dbReference>
<keyword evidence="6" id="KW-1185">Reference proteome</keyword>
<comment type="caution">
    <text evidence="5">The sequence shown here is derived from an EMBL/GenBank/DDBJ whole genome shotgun (WGS) entry which is preliminary data.</text>
</comment>
<sequence length="437" mass="50544">MQNFYEIFDLSPSASVEEIKKLIHQQLRLWSQRTNAPQIERRQEAERMMQILEEMETILLDEDKKKKYDLDLHQAMVESNNKERIHENNQEASGIVTEEWEEKLRLAEDHLEQGKVADALFLALQLTDQVKNRADAWALLGQARFHFGEIEEAIQPMVRASDLDPQNPKFAYVLGQVFEKLGKLDRAEEQYKHALGLDPVHTGYKYTLGSLYVKTKRIRDGIKMLEQCLHEEPDNQNYKKELAKAYLSTACSSWRVISTGHPYLSAGRYPTDQVDMTMAEVYLNRAAALSVDDPELSEELSQMKEDITKKKGRKFAGSWTAIVVSSIALIITLWLNPSWLNGLFLALPFLYFLSALTPQYRIYRKEIQGETAKTDFAYLFERLQDRFGSGSYLFISLIYLLYIPIAAYILSVVIIFNFFRNYPWKGSKDQYVTKSGS</sequence>
<dbReference type="InterPro" id="IPR036869">
    <property type="entry name" value="J_dom_sf"/>
</dbReference>
<dbReference type="PROSITE" id="PS50005">
    <property type="entry name" value="TPR"/>
    <property type="match status" value="2"/>
</dbReference>
<keyword evidence="4" id="KW-1133">Transmembrane helix</keyword>
<evidence type="ECO:0000256" key="3">
    <source>
        <dbReference type="PROSITE-ProRule" id="PRU00339"/>
    </source>
</evidence>
<feature type="transmembrane region" description="Helical" evidence="4">
    <location>
        <begin position="315"/>
        <end position="333"/>
    </location>
</feature>
<dbReference type="InterPro" id="IPR011990">
    <property type="entry name" value="TPR-like_helical_dom_sf"/>
</dbReference>
<dbReference type="SUPFAM" id="SSF48452">
    <property type="entry name" value="TPR-like"/>
    <property type="match status" value="1"/>
</dbReference>
<keyword evidence="4" id="KW-0812">Transmembrane</keyword>